<protein>
    <submittedName>
        <fullName evidence="1">CAZy families GH16 protein</fullName>
    </submittedName>
</protein>
<accession>A0A060C7R5</accession>
<proteinExistence type="predicted"/>
<dbReference type="Pfam" id="PF00353">
    <property type="entry name" value="HemolysinCabind"/>
    <property type="match status" value="4"/>
</dbReference>
<feature type="non-terminal residue" evidence="1">
    <location>
        <position position="160"/>
    </location>
</feature>
<organism evidence="1">
    <name type="scientific">uncultured Caulobacter sp</name>
    <dbReference type="NCBI Taxonomy" id="158749"/>
    <lineage>
        <taxon>Bacteria</taxon>
        <taxon>Pseudomonadati</taxon>
        <taxon>Pseudomonadota</taxon>
        <taxon>Alphaproteobacteria</taxon>
        <taxon>Caulobacterales</taxon>
        <taxon>Caulobacteraceae</taxon>
        <taxon>Caulobacter</taxon>
        <taxon>environmental samples</taxon>
    </lineage>
</organism>
<dbReference type="EMBL" id="KF121768">
    <property type="protein sequence ID" value="AIA89060.1"/>
    <property type="molecule type" value="Genomic_DNA"/>
</dbReference>
<feature type="non-terminal residue" evidence="1">
    <location>
        <position position="1"/>
    </location>
</feature>
<dbReference type="InterPro" id="IPR001343">
    <property type="entry name" value="Hemolysn_Ca-bd"/>
</dbReference>
<dbReference type="PRINTS" id="PR00313">
    <property type="entry name" value="CABNDNGRPT"/>
</dbReference>
<dbReference type="SUPFAM" id="SSF51120">
    <property type="entry name" value="beta-Roll"/>
    <property type="match status" value="1"/>
</dbReference>
<evidence type="ECO:0000313" key="1">
    <source>
        <dbReference type="EMBL" id="AIA89060.1"/>
    </source>
</evidence>
<dbReference type="InterPro" id="IPR011049">
    <property type="entry name" value="Serralysin-like_metalloprot_C"/>
</dbReference>
<dbReference type="GO" id="GO:0005509">
    <property type="term" value="F:calcium ion binding"/>
    <property type="evidence" value="ECO:0007669"/>
    <property type="project" value="InterPro"/>
</dbReference>
<sequence length="160" mass="16416">DMLVAGDGNDYLDGGSGDLNNAGTDLGYDTLVGGKGDDNYVVRTGNETIVENKNEGTDQVYSFVNYTLGANIENGALLGSDAIALVGNDLNNVLSGNEGFNRLSGGKGNDTLYGDKAGATDILDGGAGNDLYHLYGNSTDIMKTAPATTPWSLKATAPAV</sequence>
<name>A0A060C7R5_9CAUL</name>
<reference evidence="1" key="1">
    <citation type="journal article" date="2013" name="Environ. Microbiol.">
        <title>Seasonally variable intestinal metagenomes of the red palm weevil (Rhynchophorus ferrugineus).</title>
        <authorList>
            <person name="Jia S."/>
            <person name="Zhang X."/>
            <person name="Zhang G."/>
            <person name="Yin A."/>
            <person name="Zhang S."/>
            <person name="Li F."/>
            <person name="Wang L."/>
            <person name="Zhao D."/>
            <person name="Yun Q."/>
            <person name="Tala"/>
            <person name="Wang J."/>
            <person name="Sun G."/>
            <person name="Baabdullah M."/>
            <person name="Yu X."/>
            <person name="Hu S."/>
            <person name="Al-Mssallem I.S."/>
            <person name="Yu J."/>
        </authorList>
    </citation>
    <scope>NUCLEOTIDE SEQUENCE</scope>
</reference>
<dbReference type="Gene3D" id="2.150.10.10">
    <property type="entry name" value="Serralysin-like metalloprotease, C-terminal"/>
    <property type="match status" value="2"/>
</dbReference>
<dbReference type="AlphaFoldDB" id="A0A060C7R5"/>